<dbReference type="OrthoDB" id="1678617at2759"/>
<name>A0A1Y2FAG1_PROLT</name>
<comment type="pathway">
    <text evidence="13">Steroid metabolism; ergosterol biosynthesis.</text>
</comment>
<keyword evidence="6" id="KW-0812">Transmembrane</keyword>
<keyword evidence="17" id="KW-1185">Reference proteome</keyword>
<organism evidence="16 17">
    <name type="scientific">Protomyces lactucae-debilis</name>
    <dbReference type="NCBI Taxonomy" id="2754530"/>
    <lineage>
        <taxon>Eukaryota</taxon>
        <taxon>Fungi</taxon>
        <taxon>Dikarya</taxon>
        <taxon>Ascomycota</taxon>
        <taxon>Taphrinomycotina</taxon>
        <taxon>Taphrinomycetes</taxon>
        <taxon>Taphrinales</taxon>
        <taxon>Protomycetaceae</taxon>
        <taxon>Protomyces</taxon>
    </lineage>
</organism>
<evidence type="ECO:0000256" key="9">
    <source>
        <dbReference type="ARBA" id="ARBA00022848"/>
    </source>
</evidence>
<dbReference type="EC" id="1.14.14.17" evidence="14"/>
<dbReference type="GeneID" id="63786259"/>
<dbReference type="GO" id="GO:0004506">
    <property type="term" value="F:squalene monooxygenase activity"/>
    <property type="evidence" value="ECO:0007669"/>
    <property type="project" value="UniProtKB-UniRule"/>
</dbReference>
<evidence type="ECO:0000256" key="8">
    <source>
        <dbReference type="ARBA" id="ARBA00022827"/>
    </source>
</evidence>
<keyword evidence="5 14" id="KW-0285">Flavoprotein</keyword>
<dbReference type="UniPathway" id="UPA00767">
    <property type="reaction ID" value="UER00752"/>
</dbReference>
<dbReference type="InterPro" id="IPR040125">
    <property type="entry name" value="Squalene_monox"/>
</dbReference>
<dbReference type="Pfam" id="PF13450">
    <property type="entry name" value="NAD_binding_8"/>
    <property type="match status" value="1"/>
</dbReference>
<dbReference type="Proteomes" id="UP000193685">
    <property type="component" value="Unassembled WGS sequence"/>
</dbReference>
<evidence type="ECO:0000256" key="14">
    <source>
        <dbReference type="RuleBase" id="RU367121"/>
    </source>
</evidence>
<dbReference type="Pfam" id="PF08491">
    <property type="entry name" value="SE"/>
    <property type="match status" value="1"/>
</dbReference>
<evidence type="ECO:0000313" key="17">
    <source>
        <dbReference type="Proteomes" id="UP000193685"/>
    </source>
</evidence>
<comment type="catalytic activity">
    <reaction evidence="14">
        <text>squalene + reduced [NADPH--hemoprotein reductase] + O2 = (S)-2,3-epoxysqualene + oxidized [NADPH--hemoprotein reductase] + H2O + H(+)</text>
        <dbReference type="Rhea" id="RHEA:25282"/>
        <dbReference type="Rhea" id="RHEA-COMP:11964"/>
        <dbReference type="Rhea" id="RHEA-COMP:11965"/>
        <dbReference type="ChEBI" id="CHEBI:15377"/>
        <dbReference type="ChEBI" id="CHEBI:15378"/>
        <dbReference type="ChEBI" id="CHEBI:15379"/>
        <dbReference type="ChEBI" id="CHEBI:15440"/>
        <dbReference type="ChEBI" id="CHEBI:15441"/>
        <dbReference type="ChEBI" id="CHEBI:57618"/>
        <dbReference type="ChEBI" id="CHEBI:58210"/>
        <dbReference type="EC" id="1.14.14.17"/>
    </reaction>
</comment>
<keyword evidence="8 14" id="KW-0274">FAD</keyword>
<comment type="subcellular location">
    <subcellularLocation>
        <location evidence="3 14">Endoplasmic reticulum membrane</location>
        <topology evidence="3 14">Multi-pass membrane protein</topology>
    </subcellularLocation>
    <subcellularLocation>
        <location evidence="2">Microsome membrane</location>
        <topology evidence="2">Multi-pass membrane protein</topology>
    </subcellularLocation>
</comment>
<dbReference type="PRINTS" id="PR00420">
    <property type="entry name" value="RNGMNOXGNASE"/>
</dbReference>
<dbReference type="SUPFAM" id="SSF51905">
    <property type="entry name" value="FAD/NAD(P)-binding domain"/>
    <property type="match status" value="1"/>
</dbReference>
<evidence type="ECO:0000256" key="5">
    <source>
        <dbReference type="ARBA" id="ARBA00022630"/>
    </source>
</evidence>
<keyword evidence="12" id="KW-0472">Membrane</keyword>
<protein>
    <recommendedName>
        <fullName evidence="14">Squalene monooxygenase</fullName>
        <ecNumber evidence="14">1.14.14.17</ecNumber>
    </recommendedName>
</protein>
<feature type="domain" description="Squalene epoxidase" evidence="15">
    <location>
        <begin position="154"/>
        <end position="425"/>
    </location>
</feature>
<dbReference type="STRING" id="56484.A0A1Y2FAG1"/>
<accession>A0A1Y2FAG1</accession>
<dbReference type="PANTHER" id="PTHR10835:SF0">
    <property type="entry name" value="SQUALENE MONOOXYGENASE"/>
    <property type="match status" value="1"/>
</dbReference>
<evidence type="ECO:0000256" key="11">
    <source>
        <dbReference type="ARBA" id="ARBA00023002"/>
    </source>
</evidence>
<evidence type="ECO:0000256" key="13">
    <source>
        <dbReference type="ARBA" id="ARBA00029435"/>
    </source>
</evidence>
<evidence type="ECO:0000256" key="3">
    <source>
        <dbReference type="ARBA" id="ARBA00004477"/>
    </source>
</evidence>
<keyword evidence="10" id="KW-1133">Transmembrane helix</keyword>
<comment type="similarity">
    <text evidence="4 14">Belongs to the squalene monooxygenase family.</text>
</comment>
<dbReference type="InterPro" id="IPR013698">
    <property type="entry name" value="Squalene_epoxidase"/>
</dbReference>
<evidence type="ECO:0000256" key="4">
    <source>
        <dbReference type="ARBA" id="ARBA00008802"/>
    </source>
</evidence>
<dbReference type="RefSeq" id="XP_040723989.1">
    <property type="nucleotide sequence ID" value="XM_040869660.1"/>
</dbReference>
<reference evidence="16 17" key="1">
    <citation type="submission" date="2016-07" db="EMBL/GenBank/DDBJ databases">
        <title>Pervasive Adenine N6-methylation of Active Genes in Fungi.</title>
        <authorList>
            <consortium name="DOE Joint Genome Institute"/>
            <person name="Mondo S.J."/>
            <person name="Dannebaum R.O."/>
            <person name="Kuo R.C."/>
            <person name="Labutti K."/>
            <person name="Haridas S."/>
            <person name="Kuo A."/>
            <person name="Salamov A."/>
            <person name="Ahrendt S.R."/>
            <person name="Lipzen A."/>
            <person name="Sullivan W."/>
            <person name="Andreopoulos W.B."/>
            <person name="Clum A."/>
            <person name="Lindquist E."/>
            <person name="Daum C."/>
            <person name="Ramamoorthy G.K."/>
            <person name="Gryganskyi A."/>
            <person name="Culley D."/>
            <person name="Magnuson J.K."/>
            <person name="James T.Y."/>
            <person name="O'Malley M.A."/>
            <person name="Stajich J.E."/>
            <person name="Spatafora J.W."/>
            <person name="Visel A."/>
            <person name="Grigoriev I.V."/>
        </authorList>
    </citation>
    <scope>NUCLEOTIDE SEQUENCE [LARGE SCALE GENOMIC DNA]</scope>
    <source>
        <strain evidence="16 17">12-1054</strain>
    </source>
</reference>
<evidence type="ECO:0000313" key="16">
    <source>
        <dbReference type="EMBL" id="ORY79855.1"/>
    </source>
</evidence>
<evidence type="ECO:0000256" key="1">
    <source>
        <dbReference type="ARBA" id="ARBA00001974"/>
    </source>
</evidence>
<dbReference type="GO" id="GO:0005789">
    <property type="term" value="C:endoplasmic reticulum membrane"/>
    <property type="evidence" value="ECO:0007669"/>
    <property type="project" value="UniProtKB-SubCell"/>
</dbReference>
<evidence type="ECO:0000256" key="12">
    <source>
        <dbReference type="ARBA" id="ARBA00023136"/>
    </source>
</evidence>
<dbReference type="FunFam" id="3.50.50.60:FF:000166">
    <property type="entry name" value="Squalene monooxygenase Erg1"/>
    <property type="match status" value="1"/>
</dbReference>
<evidence type="ECO:0000256" key="10">
    <source>
        <dbReference type="ARBA" id="ARBA00022989"/>
    </source>
</evidence>
<sequence length="452" mass="49671">MQREYEAIIVGAGILGSALATTLARQGRQVLLIERDLTEPDRIVGELLQPGGVAALQKLGLRECLEGIDAIQVHGYQCIYHAESVGIPYTKDKTDKPYEGRSFHHGKFVMALRKRARAEENVTVHEATVSKLISNDTSGAILGVKTTTGEHFWAPLTVVADGCFSKFRSDFIKRKPTVRSNFVGMVLRDADIPNPYHGHVILGDHSPVLVYQIGTRDTRILVDIQGKLPSASTGALKKYLQETVLPDLPKQLRPSFEAALESERLRSMPNSFLPPTTNATPGLILLGDAMNMRHPLTGGGMTVALNDVVLLSQLLSPQAIPSFTDREAILNAMPTLHWRRKRLSSTINVLAQALYSLFAADDARLRVLQEGCFRYFQLGGECVAGPVSFLSGISESPAWLILHFFAVAFYSILLQFRKASLAAWPKKAVEGAGVLYKACEVLLPVLVSEMKW</sequence>
<dbReference type="EMBL" id="MCFI01000014">
    <property type="protein sequence ID" value="ORY79855.1"/>
    <property type="molecule type" value="Genomic_DNA"/>
</dbReference>
<keyword evidence="7 14" id="KW-0256">Endoplasmic reticulum</keyword>
<evidence type="ECO:0000256" key="7">
    <source>
        <dbReference type="ARBA" id="ARBA00022824"/>
    </source>
</evidence>
<dbReference type="GO" id="GO:0006696">
    <property type="term" value="P:ergosterol biosynthetic process"/>
    <property type="evidence" value="ECO:0007669"/>
    <property type="project" value="TreeGrafter"/>
</dbReference>
<comment type="function">
    <text evidence="14">Catalyzes the stereospecific oxidation of squalene to (S)-2,3-epoxysqualene, and is considered to be a rate-limiting enzyme in steroid biosynthesis.</text>
</comment>
<gene>
    <name evidence="16" type="ORF">BCR37DRAFT_381294</name>
</gene>
<dbReference type="InterPro" id="IPR036188">
    <property type="entry name" value="FAD/NAD-bd_sf"/>
</dbReference>
<dbReference type="PANTHER" id="PTHR10835">
    <property type="entry name" value="SQUALENE MONOOXYGENASE"/>
    <property type="match status" value="1"/>
</dbReference>
<evidence type="ECO:0000256" key="6">
    <source>
        <dbReference type="ARBA" id="ARBA00022692"/>
    </source>
</evidence>
<evidence type="ECO:0000256" key="2">
    <source>
        <dbReference type="ARBA" id="ARBA00004154"/>
    </source>
</evidence>
<keyword evidence="9" id="KW-0492">Microsome</keyword>
<dbReference type="GO" id="GO:0050660">
    <property type="term" value="F:flavin adenine dinucleotide binding"/>
    <property type="evidence" value="ECO:0007669"/>
    <property type="project" value="UniProtKB-UniRule"/>
</dbReference>
<evidence type="ECO:0000259" key="15">
    <source>
        <dbReference type="Pfam" id="PF08491"/>
    </source>
</evidence>
<comment type="cofactor">
    <cofactor evidence="1 14">
        <name>FAD</name>
        <dbReference type="ChEBI" id="CHEBI:57692"/>
    </cofactor>
</comment>
<comment type="caution">
    <text evidence="16">The sequence shown here is derived from an EMBL/GenBank/DDBJ whole genome shotgun (WGS) entry which is preliminary data.</text>
</comment>
<dbReference type="AlphaFoldDB" id="A0A1Y2FAG1"/>
<dbReference type="Gene3D" id="3.50.50.60">
    <property type="entry name" value="FAD/NAD(P)-binding domain"/>
    <property type="match status" value="1"/>
</dbReference>
<dbReference type="OMA" id="AKRTFYW"/>
<proteinExistence type="inferred from homology"/>
<keyword evidence="11 14" id="KW-0560">Oxidoreductase</keyword>